<accession>A0A9N9VFT2</accession>
<proteinExistence type="predicted"/>
<comment type="caution">
    <text evidence="1">The sequence shown here is derived from an EMBL/GenBank/DDBJ whole genome shotgun (WGS) entry which is preliminary data.</text>
</comment>
<name>A0A9N9VFT2_9HYPO</name>
<dbReference type="AlphaFoldDB" id="A0A9N9VFT2"/>
<protein>
    <submittedName>
        <fullName evidence="1">Uncharacterized protein</fullName>
    </submittedName>
</protein>
<organism evidence="1 2">
    <name type="scientific">Clonostachys rhizophaga</name>
    <dbReference type="NCBI Taxonomy" id="160324"/>
    <lineage>
        <taxon>Eukaryota</taxon>
        <taxon>Fungi</taxon>
        <taxon>Dikarya</taxon>
        <taxon>Ascomycota</taxon>
        <taxon>Pezizomycotina</taxon>
        <taxon>Sordariomycetes</taxon>
        <taxon>Hypocreomycetidae</taxon>
        <taxon>Hypocreales</taxon>
        <taxon>Bionectriaceae</taxon>
        <taxon>Clonostachys</taxon>
    </lineage>
</organism>
<evidence type="ECO:0000313" key="2">
    <source>
        <dbReference type="Proteomes" id="UP000696573"/>
    </source>
</evidence>
<dbReference type="Proteomes" id="UP000696573">
    <property type="component" value="Unassembled WGS sequence"/>
</dbReference>
<gene>
    <name evidence="1" type="ORF">CRHIZ90672A_00012868</name>
</gene>
<evidence type="ECO:0000313" key="1">
    <source>
        <dbReference type="EMBL" id="CAH0022747.1"/>
    </source>
</evidence>
<reference evidence="1" key="1">
    <citation type="submission" date="2021-10" db="EMBL/GenBank/DDBJ databases">
        <authorList>
            <person name="Piombo E."/>
        </authorList>
    </citation>
    <scope>NUCLEOTIDE SEQUENCE</scope>
</reference>
<keyword evidence="2" id="KW-1185">Reference proteome</keyword>
<sequence length="89" mass="9827">MGLSEKQNNIVAGYKPLRASELHCFPDERVLRRPSSALIPYLDDILYTSVSTDVVAPWSPVLCPMWSCQVHGVPDSSSNSTYRVNCGSL</sequence>
<dbReference type="EMBL" id="CABFNQ020000682">
    <property type="protein sequence ID" value="CAH0022747.1"/>
    <property type="molecule type" value="Genomic_DNA"/>
</dbReference>